<dbReference type="SUPFAM" id="SSF48726">
    <property type="entry name" value="Immunoglobulin"/>
    <property type="match status" value="1"/>
</dbReference>
<feature type="domain" description="Fibronectin type-III" evidence="2">
    <location>
        <begin position="57"/>
        <end position="153"/>
    </location>
</feature>
<evidence type="ECO:0000313" key="4">
    <source>
        <dbReference type="Proteomes" id="UP000051574"/>
    </source>
</evidence>
<sequence>QGRLLKNDERTSITSSDGVSCLLLQNITADDSGKYDVSVENAYGADCHYASVSVEGPPDPPSGKPCIDPHIDSATVAWSSSPYDGGRIITGYAVEYSLAGSDVWTTATDDCHSLSYVVRGLQPGGRYVFRVRAINIHGFGAPSLDSDIHQLEEHSKYYIIKMEIHVHATPFFLQTNP</sequence>
<dbReference type="InterPro" id="IPR036179">
    <property type="entry name" value="Ig-like_dom_sf"/>
</dbReference>
<dbReference type="OrthoDB" id="10260894at2759"/>
<gene>
    <name evidence="3" type="ORF">AMK59_4330</name>
</gene>
<dbReference type="InterPro" id="IPR036116">
    <property type="entry name" value="FN3_sf"/>
</dbReference>
<dbReference type="GO" id="GO:0008307">
    <property type="term" value="F:structural constituent of muscle"/>
    <property type="evidence" value="ECO:0007669"/>
    <property type="project" value="TreeGrafter"/>
</dbReference>
<keyword evidence="4" id="KW-1185">Reference proteome</keyword>
<dbReference type="EMBL" id="LJIG01009024">
    <property type="protein sequence ID" value="KRT83907.1"/>
    <property type="molecule type" value="Genomic_DNA"/>
</dbReference>
<accession>A0A0T6B979</accession>
<dbReference type="GO" id="GO:0048738">
    <property type="term" value="P:cardiac muscle tissue development"/>
    <property type="evidence" value="ECO:0007669"/>
    <property type="project" value="TreeGrafter"/>
</dbReference>
<dbReference type="Gene3D" id="2.60.40.10">
    <property type="entry name" value="Immunoglobulins"/>
    <property type="match status" value="2"/>
</dbReference>
<dbReference type="Pfam" id="PF00041">
    <property type="entry name" value="fn3"/>
    <property type="match status" value="1"/>
</dbReference>
<dbReference type="InterPro" id="IPR013783">
    <property type="entry name" value="Ig-like_fold"/>
</dbReference>
<dbReference type="PRINTS" id="PR00014">
    <property type="entry name" value="FNTYPEIII"/>
</dbReference>
<feature type="non-terminal residue" evidence="3">
    <location>
        <position position="1"/>
    </location>
</feature>
<dbReference type="InterPro" id="IPR013098">
    <property type="entry name" value="Ig_I-set"/>
</dbReference>
<evidence type="ECO:0000313" key="3">
    <source>
        <dbReference type="EMBL" id="KRT83907.1"/>
    </source>
</evidence>
<dbReference type="InterPro" id="IPR003961">
    <property type="entry name" value="FN3_dom"/>
</dbReference>
<organism evidence="3 4">
    <name type="scientific">Oryctes borbonicus</name>
    <dbReference type="NCBI Taxonomy" id="1629725"/>
    <lineage>
        <taxon>Eukaryota</taxon>
        <taxon>Metazoa</taxon>
        <taxon>Ecdysozoa</taxon>
        <taxon>Arthropoda</taxon>
        <taxon>Hexapoda</taxon>
        <taxon>Insecta</taxon>
        <taxon>Pterygota</taxon>
        <taxon>Neoptera</taxon>
        <taxon>Endopterygota</taxon>
        <taxon>Coleoptera</taxon>
        <taxon>Polyphaga</taxon>
        <taxon>Scarabaeiformia</taxon>
        <taxon>Scarabaeidae</taxon>
        <taxon>Dynastinae</taxon>
        <taxon>Oryctes</taxon>
    </lineage>
</organism>
<dbReference type="GO" id="GO:0031430">
    <property type="term" value="C:M band"/>
    <property type="evidence" value="ECO:0007669"/>
    <property type="project" value="TreeGrafter"/>
</dbReference>
<name>A0A0T6B979_9SCAR</name>
<evidence type="ECO:0000256" key="1">
    <source>
        <dbReference type="ARBA" id="ARBA00023319"/>
    </source>
</evidence>
<proteinExistence type="predicted"/>
<dbReference type="PROSITE" id="PS50853">
    <property type="entry name" value="FN3"/>
    <property type="match status" value="1"/>
</dbReference>
<reference evidence="3 4" key="1">
    <citation type="submission" date="2015-09" db="EMBL/GenBank/DDBJ databases">
        <title>Draft genome of the scarab beetle Oryctes borbonicus.</title>
        <authorList>
            <person name="Meyer J.M."/>
            <person name="Markov G.V."/>
            <person name="Baskaran P."/>
            <person name="Herrmann M."/>
            <person name="Sommer R.J."/>
            <person name="Roedelsperger C."/>
        </authorList>
    </citation>
    <scope>NUCLEOTIDE SEQUENCE [LARGE SCALE GENOMIC DNA]</scope>
    <source>
        <strain evidence="3">OB123</strain>
        <tissue evidence="3">Whole animal</tissue>
    </source>
</reference>
<dbReference type="PANTHER" id="PTHR14340:SF13">
    <property type="entry name" value="TITIN"/>
    <property type="match status" value="1"/>
</dbReference>
<dbReference type="CDD" id="cd00063">
    <property type="entry name" value="FN3"/>
    <property type="match status" value="1"/>
</dbReference>
<protein>
    <submittedName>
        <fullName evidence="3">Fibronectin domain-containing protein</fullName>
    </submittedName>
</protein>
<keyword evidence="1" id="KW-0393">Immunoglobulin domain</keyword>
<dbReference type="AlphaFoldDB" id="A0A0T6B979"/>
<dbReference type="Proteomes" id="UP000051574">
    <property type="component" value="Unassembled WGS sequence"/>
</dbReference>
<dbReference type="Pfam" id="PF07679">
    <property type="entry name" value="I-set"/>
    <property type="match status" value="1"/>
</dbReference>
<dbReference type="GO" id="GO:0045214">
    <property type="term" value="P:sarcomere organization"/>
    <property type="evidence" value="ECO:0007669"/>
    <property type="project" value="TreeGrafter"/>
</dbReference>
<dbReference type="SUPFAM" id="SSF49265">
    <property type="entry name" value="Fibronectin type III"/>
    <property type="match status" value="1"/>
</dbReference>
<dbReference type="SMART" id="SM00060">
    <property type="entry name" value="FN3"/>
    <property type="match status" value="1"/>
</dbReference>
<evidence type="ECO:0000259" key="2">
    <source>
        <dbReference type="PROSITE" id="PS50853"/>
    </source>
</evidence>
<dbReference type="PANTHER" id="PTHR14340">
    <property type="entry name" value="MICROFIBRIL-ASSOCIATED GLYCOPROTEIN 3"/>
    <property type="match status" value="1"/>
</dbReference>
<comment type="caution">
    <text evidence="3">The sequence shown here is derived from an EMBL/GenBank/DDBJ whole genome shotgun (WGS) entry which is preliminary data.</text>
</comment>